<name>A0A182MQV4_9DIPT</name>
<keyword evidence="2" id="KW-1185">Reference proteome</keyword>
<reference evidence="2" key="1">
    <citation type="submission" date="2013-09" db="EMBL/GenBank/DDBJ databases">
        <title>The Genome Sequence of Anopheles culicifacies species A.</title>
        <authorList>
            <consortium name="The Broad Institute Genomics Platform"/>
            <person name="Neafsey D.E."/>
            <person name="Besansky N."/>
            <person name="Howell P."/>
            <person name="Walton C."/>
            <person name="Young S.K."/>
            <person name="Zeng Q."/>
            <person name="Gargeya S."/>
            <person name="Fitzgerald M."/>
            <person name="Haas B."/>
            <person name="Abouelleil A."/>
            <person name="Allen A.W."/>
            <person name="Alvarado L."/>
            <person name="Arachchi H.M."/>
            <person name="Berlin A.M."/>
            <person name="Chapman S.B."/>
            <person name="Gainer-Dewar J."/>
            <person name="Goldberg J."/>
            <person name="Griggs A."/>
            <person name="Gujja S."/>
            <person name="Hansen M."/>
            <person name="Howarth C."/>
            <person name="Imamovic A."/>
            <person name="Ireland A."/>
            <person name="Larimer J."/>
            <person name="McCowan C."/>
            <person name="Murphy C."/>
            <person name="Pearson M."/>
            <person name="Poon T.W."/>
            <person name="Priest M."/>
            <person name="Roberts A."/>
            <person name="Saif S."/>
            <person name="Shea T."/>
            <person name="Sisk P."/>
            <person name="Sykes S."/>
            <person name="Wortman J."/>
            <person name="Nusbaum C."/>
            <person name="Birren B."/>
        </authorList>
    </citation>
    <scope>NUCLEOTIDE SEQUENCE [LARGE SCALE GENOMIC DNA]</scope>
    <source>
        <strain evidence="2">A-37</strain>
    </source>
</reference>
<evidence type="ECO:0000313" key="2">
    <source>
        <dbReference type="Proteomes" id="UP000075883"/>
    </source>
</evidence>
<dbReference type="Proteomes" id="UP000075883">
    <property type="component" value="Unassembled WGS sequence"/>
</dbReference>
<dbReference type="EMBL" id="AXCM01008288">
    <property type="status" value="NOT_ANNOTATED_CDS"/>
    <property type="molecule type" value="Genomic_DNA"/>
</dbReference>
<sequence length="142" mass="16129">MPEILLQQPGSKKDAGIFRCRVDFLLSPTKNSNAKNNITLLTLNGNGRIERIDKQFHRILMAAAQSNGQLCQTVACHFARCLRMEALIRQEVLCAYERPKTSRIARGVDHLYVPCIRAGNTTGRSNVERYGKQWACRIQRID</sequence>
<reference evidence="1" key="2">
    <citation type="submission" date="2020-05" db="UniProtKB">
        <authorList>
            <consortium name="EnsemblMetazoa"/>
        </authorList>
    </citation>
    <scope>IDENTIFICATION</scope>
    <source>
        <strain evidence="1">A-37</strain>
    </source>
</reference>
<protein>
    <submittedName>
        <fullName evidence="1">Uncharacterized protein</fullName>
    </submittedName>
</protein>
<dbReference type="EMBL" id="AXCM01008287">
    <property type="status" value="NOT_ANNOTATED_CDS"/>
    <property type="molecule type" value="Genomic_DNA"/>
</dbReference>
<dbReference type="AlphaFoldDB" id="A0A182MQV4"/>
<accession>A0A182MQV4</accession>
<proteinExistence type="predicted"/>
<organism evidence="1 2">
    <name type="scientific">Anopheles culicifacies</name>
    <dbReference type="NCBI Taxonomy" id="139723"/>
    <lineage>
        <taxon>Eukaryota</taxon>
        <taxon>Metazoa</taxon>
        <taxon>Ecdysozoa</taxon>
        <taxon>Arthropoda</taxon>
        <taxon>Hexapoda</taxon>
        <taxon>Insecta</taxon>
        <taxon>Pterygota</taxon>
        <taxon>Neoptera</taxon>
        <taxon>Endopterygota</taxon>
        <taxon>Diptera</taxon>
        <taxon>Nematocera</taxon>
        <taxon>Culicoidea</taxon>
        <taxon>Culicidae</taxon>
        <taxon>Anophelinae</taxon>
        <taxon>Anopheles</taxon>
        <taxon>culicifacies species complex</taxon>
    </lineage>
</organism>
<dbReference type="EnsemblMetazoa" id="ACUA024089-RA">
    <property type="protein sequence ID" value="ACUA024089-PA"/>
    <property type="gene ID" value="ACUA024089"/>
</dbReference>
<dbReference type="VEuPathDB" id="VectorBase:ACUA024089"/>
<evidence type="ECO:0000313" key="1">
    <source>
        <dbReference type="EnsemblMetazoa" id="ACUA024089-PA"/>
    </source>
</evidence>